<evidence type="ECO:0000313" key="3">
    <source>
        <dbReference type="Proteomes" id="UP000663555"/>
    </source>
</evidence>
<evidence type="ECO:0000259" key="1">
    <source>
        <dbReference type="Pfam" id="PF21082"/>
    </source>
</evidence>
<dbReference type="EMBL" id="CP071247">
    <property type="protein sequence ID" value="QSP94916.1"/>
    <property type="molecule type" value="Genomic_DNA"/>
</dbReference>
<sequence length="92" mass="10178">MSVRFATGASAFALQNRLRGIEIFAQAFGSSSIDFEITWWTGSRPIDIRKSKDEVIEAVKAALDNAAIEIPFPYRTLTFKEPLPVEQAKSAS</sequence>
<dbReference type="Gene3D" id="3.30.70.100">
    <property type="match status" value="1"/>
</dbReference>
<dbReference type="Pfam" id="PF21082">
    <property type="entry name" value="MS_channel_3rd"/>
    <property type="match status" value="1"/>
</dbReference>
<dbReference type="InterPro" id="IPR011066">
    <property type="entry name" value="MscS_channel_C_sf"/>
</dbReference>
<protein>
    <submittedName>
        <fullName evidence="2">Mechanosensitive ion channel family protein</fullName>
    </submittedName>
</protein>
<organism evidence="2 3">
    <name type="scientific">Marinobacter salinisoli</name>
    <dbReference type="NCBI Taxonomy" id="2769486"/>
    <lineage>
        <taxon>Bacteria</taxon>
        <taxon>Pseudomonadati</taxon>
        <taxon>Pseudomonadota</taxon>
        <taxon>Gammaproteobacteria</taxon>
        <taxon>Pseudomonadales</taxon>
        <taxon>Marinobacteraceae</taxon>
        <taxon>Marinobacter</taxon>
    </lineage>
</organism>
<dbReference type="Proteomes" id="UP000663555">
    <property type="component" value="Chromosome"/>
</dbReference>
<dbReference type="RefSeq" id="WP_206644123.1">
    <property type="nucleotide sequence ID" value="NZ_CP071247.1"/>
</dbReference>
<reference evidence="2 3" key="1">
    <citation type="submission" date="2021-03" db="EMBL/GenBank/DDBJ databases">
        <title>Genome sequencing of Marinobacter sp. LPB0319.</title>
        <authorList>
            <person name="Kim J."/>
        </authorList>
    </citation>
    <scope>NUCLEOTIDE SEQUENCE [LARGE SCALE GENOMIC DNA]</scope>
    <source>
        <strain evidence="2 3">LPB0319</strain>
    </source>
</reference>
<evidence type="ECO:0000313" key="2">
    <source>
        <dbReference type="EMBL" id="QSP94916.1"/>
    </source>
</evidence>
<name>A0ABX7MV08_9GAMM</name>
<dbReference type="InterPro" id="IPR049278">
    <property type="entry name" value="MS_channel_C"/>
</dbReference>
<feature type="domain" description="Mechanosensitive ion channel MscS C-terminal" evidence="1">
    <location>
        <begin position="23"/>
        <end position="70"/>
    </location>
</feature>
<proteinExistence type="predicted"/>
<dbReference type="SUPFAM" id="SSF82689">
    <property type="entry name" value="Mechanosensitive channel protein MscS (YggB), C-terminal domain"/>
    <property type="match status" value="1"/>
</dbReference>
<accession>A0ABX7MV08</accession>
<gene>
    <name evidence="2" type="ORF">LPB19_00365</name>
</gene>
<keyword evidence="3" id="KW-1185">Reference proteome</keyword>